<sequence>MDAGPSWTKAPRGKDSSGKGQSEPRAARAPPGPESSPPGVSGPAAEEPGGRVSPEGKAARSPLGAAGSKLFLAVRSMGILKGDADEDSASDLSDSERIPIAPSPRTPPDLRLRAEEIDPACFDLDLHPGQGHARAQYCYPDFLPPRCSAWDLRGMAMLVHAERRPGAVPRTGGLLGRFVDRLLQLEWLQIQTVQGERAKGGKARLPAAPGGALQSPGRGKLPAGAAPRPPQDGAPKPGPARKKGLPRTQGVPACYPFETPPRPPEALSGSRLGSQKQTLDARAEEKKSARSLRPPRWHPAGGDGSLAMESSGNLRTPRPAAPAPDAADARRASGPQAHAHLKKKGNAHSRGHAPLSGEKKLRTSGGKQSAQKLT</sequence>
<feature type="compositionally biased region" description="Pro residues" evidence="1">
    <location>
        <begin position="227"/>
        <end position="238"/>
    </location>
</feature>
<dbReference type="Proteomes" id="UP000504628">
    <property type="component" value="Chromosome 9"/>
</dbReference>
<evidence type="ECO:0000313" key="3">
    <source>
        <dbReference type="RefSeq" id="XP_028379442.1"/>
    </source>
</evidence>
<feature type="region of interest" description="Disordered" evidence="1">
    <location>
        <begin position="83"/>
        <end position="110"/>
    </location>
</feature>
<dbReference type="RefSeq" id="XP_028379442.1">
    <property type="nucleotide sequence ID" value="XM_028523641.2"/>
</dbReference>
<feature type="compositionally biased region" description="Basic residues" evidence="1">
    <location>
        <begin position="339"/>
        <end position="351"/>
    </location>
</feature>
<dbReference type="GeneID" id="114506147"/>
<proteinExistence type="predicted"/>
<dbReference type="PANTHER" id="PTHR22145">
    <property type="entry name" value="SI:CH211-266K22.6"/>
    <property type="match status" value="1"/>
</dbReference>
<feature type="compositionally biased region" description="Low complexity" evidence="1">
    <location>
        <begin position="37"/>
        <end position="46"/>
    </location>
</feature>
<evidence type="ECO:0000256" key="1">
    <source>
        <dbReference type="SAM" id="MobiDB-lite"/>
    </source>
</evidence>
<dbReference type="AlphaFoldDB" id="A0A6J2MH58"/>
<feature type="compositionally biased region" description="Basic and acidic residues" evidence="1">
    <location>
        <begin position="279"/>
        <end position="288"/>
    </location>
</feature>
<accession>A0A6J2MH58</accession>
<gene>
    <name evidence="3" type="primary">FAM217B</name>
</gene>
<dbReference type="CTD" id="63939"/>
<evidence type="ECO:0000313" key="2">
    <source>
        <dbReference type="Proteomes" id="UP000504628"/>
    </source>
</evidence>
<keyword evidence="2" id="KW-1185">Reference proteome</keyword>
<feature type="compositionally biased region" description="Polar residues" evidence="1">
    <location>
        <begin position="365"/>
        <end position="374"/>
    </location>
</feature>
<feature type="region of interest" description="Disordered" evidence="1">
    <location>
        <begin position="1"/>
        <end position="65"/>
    </location>
</feature>
<organism evidence="2 3">
    <name type="scientific">Phyllostomus discolor</name>
    <name type="common">pale spear-nosed bat</name>
    <dbReference type="NCBI Taxonomy" id="89673"/>
    <lineage>
        <taxon>Eukaryota</taxon>
        <taxon>Metazoa</taxon>
        <taxon>Chordata</taxon>
        <taxon>Craniata</taxon>
        <taxon>Vertebrata</taxon>
        <taxon>Euteleostomi</taxon>
        <taxon>Mammalia</taxon>
        <taxon>Eutheria</taxon>
        <taxon>Laurasiatheria</taxon>
        <taxon>Chiroptera</taxon>
        <taxon>Yangochiroptera</taxon>
        <taxon>Phyllostomidae</taxon>
        <taxon>Phyllostominae</taxon>
        <taxon>Phyllostomus</taxon>
    </lineage>
</organism>
<dbReference type="Pfam" id="PF15344">
    <property type="entry name" value="FAM217"/>
    <property type="match status" value="1"/>
</dbReference>
<dbReference type="KEGG" id="pdic:114506147"/>
<name>A0A6J2MH58_9CHIR</name>
<reference evidence="3" key="1">
    <citation type="submission" date="2025-08" db="UniProtKB">
        <authorList>
            <consortium name="RefSeq"/>
        </authorList>
    </citation>
    <scope>IDENTIFICATION</scope>
    <source>
        <tissue evidence="3">Muscle</tissue>
    </source>
</reference>
<dbReference type="InterPro" id="IPR029266">
    <property type="entry name" value="FAM217"/>
</dbReference>
<feature type="region of interest" description="Disordered" evidence="1">
    <location>
        <begin position="195"/>
        <end position="374"/>
    </location>
</feature>
<protein>
    <submittedName>
        <fullName evidence="3">Protein FAM217B isoform X2</fullName>
    </submittedName>
</protein>
<dbReference type="PANTHER" id="PTHR22145:SF3">
    <property type="entry name" value="PROTEIN FAM217B"/>
    <property type="match status" value="1"/>
</dbReference>